<dbReference type="EMBL" id="AP021874">
    <property type="protein sequence ID" value="BBO69651.1"/>
    <property type="molecule type" value="Genomic_DNA"/>
</dbReference>
<evidence type="ECO:0008006" key="3">
    <source>
        <dbReference type="Google" id="ProtNLM"/>
    </source>
</evidence>
<protein>
    <recommendedName>
        <fullName evidence="3">CD-NTase-associated protein 12/Pycsar effector protein TIR domain-containing protein</fullName>
    </recommendedName>
</protein>
<dbReference type="KEGG" id="dalk:DSCA_35810"/>
<dbReference type="RefSeq" id="WP_155317669.1">
    <property type="nucleotide sequence ID" value="NZ_AP021874.1"/>
</dbReference>
<gene>
    <name evidence="1" type="ORF">DSCA_35810</name>
</gene>
<keyword evidence="2" id="KW-1185">Reference proteome</keyword>
<dbReference type="AlphaFoldDB" id="A0A5K7YRN9"/>
<reference evidence="1 2" key="1">
    <citation type="submission" date="2019-11" db="EMBL/GenBank/DDBJ databases">
        <title>Comparative genomics of hydrocarbon-degrading Desulfosarcina strains.</title>
        <authorList>
            <person name="Watanabe M."/>
            <person name="Kojima H."/>
            <person name="Fukui M."/>
        </authorList>
    </citation>
    <scope>NUCLEOTIDE SEQUENCE [LARGE SCALE GENOMIC DNA]</scope>
    <source>
        <strain evidence="1 2">PL12</strain>
    </source>
</reference>
<dbReference type="Proteomes" id="UP000427906">
    <property type="component" value="Chromosome"/>
</dbReference>
<proteinExistence type="predicted"/>
<evidence type="ECO:0000313" key="1">
    <source>
        <dbReference type="EMBL" id="BBO69651.1"/>
    </source>
</evidence>
<name>A0A5K7YRN9_9BACT</name>
<evidence type="ECO:0000313" key="2">
    <source>
        <dbReference type="Proteomes" id="UP000427906"/>
    </source>
</evidence>
<organism evidence="1 2">
    <name type="scientific">Desulfosarcina alkanivorans</name>
    <dbReference type="NCBI Taxonomy" id="571177"/>
    <lineage>
        <taxon>Bacteria</taxon>
        <taxon>Pseudomonadati</taxon>
        <taxon>Thermodesulfobacteriota</taxon>
        <taxon>Desulfobacteria</taxon>
        <taxon>Desulfobacterales</taxon>
        <taxon>Desulfosarcinaceae</taxon>
        <taxon>Desulfosarcina</taxon>
    </lineage>
</organism>
<sequence>MKIKIFYSWQSDIKAASNRTLIQNALEGAAKDIRDDDSIEIEPVVDRDTFGVPGSPDIGSTIFSKIDNCDIFVADVTIVNKLQQARPTPNPNVLIELGYALKSKGDNRTILVLNSACGNPELLPFDLRQKRILTYGSAIDSTNRAKERALLRNQLCKAISLIVQSIVETPLKSNPVILSIDYKKIKIESKRHDYQLQVELKNDGTNNISEWHVDVVFPTTLLNPLVTYALAVPERSDHKNTLFRSNQDTHPGVIYPGDKKIVMSIDYYINTNTYRIRQDLFQNKVSAISYVHGQQVANIEKEVSELQMF</sequence>
<accession>A0A5K7YRN9</accession>
<dbReference type="OrthoDB" id="5379851at2"/>